<evidence type="ECO:0000256" key="9">
    <source>
        <dbReference type="SAM" id="Phobius"/>
    </source>
</evidence>
<gene>
    <name evidence="11" type="ORF">D3M95_01605</name>
</gene>
<proteinExistence type="predicted"/>
<evidence type="ECO:0000256" key="7">
    <source>
        <dbReference type="ARBA" id="ARBA00023235"/>
    </source>
</evidence>
<dbReference type="NCBIfam" id="TIGR03462">
    <property type="entry name" value="CarR_dom_SF"/>
    <property type="match status" value="1"/>
</dbReference>
<evidence type="ECO:0000256" key="8">
    <source>
        <dbReference type="SAM" id="MobiDB-lite"/>
    </source>
</evidence>
<evidence type="ECO:0000259" key="10">
    <source>
        <dbReference type="Pfam" id="PF18916"/>
    </source>
</evidence>
<dbReference type="GO" id="GO:0016117">
    <property type="term" value="P:carotenoid biosynthetic process"/>
    <property type="evidence" value="ECO:0007669"/>
    <property type="project" value="UniProtKB-KW"/>
</dbReference>
<comment type="caution">
    <text evidence="11">The sequence shown here is derived from an EMBL/GenBank/DDBJ whole genome shotgun (WGS) entry which is preliminary data.</text>
</comment>
<dbReference type="STRING" id="1451189.CFAL_10285"/>
<keyword evidence="12" id="KW-1185">Reference proteome</keyword>
<feature type="transmembrane region" description="Helical" evidence="9">
    <location>
        <begin position="88"/>
        <end position="106"/>
    </location>
</feature>
<evidence type="ECO:0000313" key="12">
    <source>
        <dbReference type="Proteomes" id="UP000285278"/>
    </source>
</evidence>
<dbReference type="GO" id="GO:0016872">
    <property type="term" value="F:intramolecular lyase activity"/>
    <property type="evidence" value="ECO:0007669"/>
    <property type="project" value="InterPro"/>
</dbReference>
<keyword evidence="7" id="KW-0413">Isomerase</keyword>
<reference evidence="11 12" key="1">
    <citation type="submission" date="2018-09" db="EMBL/GenBank/DDBJ databases">
        <title>Optimization and identification of Corynebacterium falsenii FN1-14 from fish paste.</title>
        <authorList>
            <person name="Daroonpunt R."/>
            <person name="Tanasupawat S."/>
        </authorList>
    </citation>
    <scope>NUCLEOTIDE SEQUENCE [LARGE SCALE GENOMIC DNA]</scope>
    <source>
        <strain evidence="11 12">FN1-14</strain>
    </source>
</reference>
<feature type="domain" description="Lycopene cyclase" evidence="10">
    <location>
        <begin position="34"/>
        <end position="102"/>
    </location>
</feature>
<protein>
    <submittedName>
        <fullName evidence="11">Lycopene cyclase domain-containing protein</fullName>
    </submittedName>
</protein>
<keyword evidence="4" id="KW-0125">Carotenoid biosynthesis</keyword>
<dbReference type="InterPro" id="IPR017825">
    <property type="entry name" value="Lycopene_cyclase_dom"/>
</dbReference>
<keyword evidence="5 9" id="KW-1133">Transmembrane helix</keyword>
<keyword evidence="3 9" id="KW-0812">Transmembrane</keyword>
<dbReference type="Pfam" id="PF18916">
    <property type="entry name" value="Lycopene_cyc"/>
    <property type="match status" value="1"/>
</dbReference>
<accession>A0A418QAD5</accession>
<dbReference type="GO" id="GO:0045436">
    <property type="term" value="F:lycopene beta cyclase activity"/>
    <property type="evidence" value="ECO:0007669"/>
    <property type="project" value="UniProtKB-ARBA"/>
</dbReference>
<feature type="transmembrane region" description="Helical" evidence="9">
    <location>
        <begin position="43"/>
        <end position="68"/>
    </location>
</feature>
<evidence type="ECO:0000256" key="3">
    <source>
        <dbReference type="ARBA" id="ARBA00022692"/>
    </source>
</evidence>
<evidence type="ECO:0000256" key="5">
    <source>
        <dbReference type="ARBA" id="ARBA00022989"/>
    </source>
</evidence>
<organism evidence="11 12">
    <name type="scientific">Corynebacterium falsenii</name>
    <dbReference type="NCBI Taxonomy" id="108486"/>
    <lineage>
        <taxon>Bacteria</taxon>
        <taxon>Bacillati</taxon>
        <taxon>Actinomycetota</taxon>
        <taxon>Actinomycetes</taxon>
        <taxon>Mycobacteriales</taxon>
        <taxon>Corynebacteriaceae</taxon>
        <taxon>Corynebacterium</taxon>
    </lineage>
</organism>
<feature type="transmembrane region" description="Helical" evidence="9">
    <location>
        <begin position="6"/>
        <end position="22"/>
    </location>
</feature>
<name>A0A418QAD5_9CORY</name>
<dbReference type="GO" id="GO:0016020">
    <property type="term" value="C:membrane"/>
    <property type="evidence" value="ECO:0007669"/>
    <property type="project" value="UniProtKB-SubCell"/>
</dbReference>
<evidence type="ECO:0000256" key="6">
    <source>
        <dbReference type="ARBA" id="ARBA00023136"/>
    </source>
</evidence>
<evidence type="ECO:0000256" key="4">
    <source>
        <dbReference type="ARBA" id="ARBA00022746"/>
    </source>
</evidence>
<keyword evidence="6 9" id="KW-0472">Membrane</keyword>
<dbReference type="EMBL" id="QXJK01000001">
    <property type="protein sequence ID" value="RIX36926.1"/>
    <property type="molecule type" value="Genomic_DNA"/>
</dbReference>
<dbReference type="Proteomes" id="UP000285278">
    <property type="component" value="Unassembled WGS sequence"/>
</dbReference>
<dbReference type="RefSeq" id="WP_119664197.1">
    <property type="nucleotide sequence ID" value="NZ_QXJK01000001.1"/>
</dbReference>
<evidence type="ECO:0000256" key="1">
    <source>
        <dbReference type="ARBA" id="ARBA00004141"/>
    </source>
</evidence>
<comment type="pathway">
    <text evidence="2">Carotenoid biosynthesis.</text>
</comment>
<dbReference type="OrthoDB" id="4411839at2"/>
<sequence length="130" mass="14201">MTYTLISLPFLAIALGLTVYRWRTLAAADRRQGTRIARRYLQVVSVVSVIVLVLTAIFDNIMIIAGLVDYGTTQRLGIHIGAVPIEDFFYSLFVTLVVPALFHPGASRSAPPAPTAPPTTPPTQRKGHRS</sequence>
<feature type="compositionally biased region" description="Pro residues" evidence="8">
    <location>
        <begin position="111"/>
        <end position="121"/>
    </location>
</feature>
<evidence type="ECO:0000256" key="2">
    <source>
        <dbReference type="ARBA" id="ARBA00004829"/>
    </source>
</evidence>
<feature type="region of interest" description="Disordered" evidence="8">
    <location>
        <begin position="106"/>
        <end position="130"/>
    </location>
</feature>
<evidence type="ECO:0000313" key="11">
    <source>
        <dbReference type="EMBL" id="RIX36926.1"/>
    </source>
</evidence>
<dbReference type="AlphaFoldDB" id="A0A418QAD5"/>
<comment type="subcellular location">
    <subcellularLocation>
        <location evidence="1">Membrane</location>
        <topology evidence="1">Multi-pass membrane protein</topology>
    </subcellularLocation>
</comment>